<evidence type="ECO:0000256" key="2">
    <source>
        <dbReference type="ARBA" id="ARBA00022801"/>
    </source>
</evidence>
<evidence type="ECO:0000313" key="6">
    <source>
        <dbReference type="RefSeq" id="XP_017778212.1"/>
    </source>
</evidence>
<evidence type="ECO:0000313" key="5">
    <source>
        <dbReference type="Proteomes" id="UP000695000"/>
    </source>
</evidence>
<gene>
    <name evidence="6" type="primary">LOC108563908</name>
</gene>
<organism evidence="5 6">
    <name type="scientific">Nicrophorus vespilloides</name>
    <name type="common">Boreal carrion beetle</name>
    <dbReference type="NCBI Taxonomy" id="110193"/>
    <lineage>
        <taxon>Eukaryota</taxon>
        <taxon>Metazoa</taxon>
        <taxon>Ecdysozoa</taxon>
        <taxon>Arthropoda</taxon>
        <taxon>Hexapoda</taxon>
        <taxon>Insecta</taxon>
        <taxon>Pterygota</taxon>
        <taxon>Neoptera</taxon>
        <taxon>Endopterygota</taxon>
        <taxon>Coleoptera</taxon>
        <taxon>Polyphaga</taxon>
        <taxon>Staphyliniformia</taxon>
        <taxon>Silphidae</taxon>
        <taxon>Nicrophorinae</taxon>
        <taxon>Nicrophorus</taxon>
    </lineage>
</organism>
<proteinExistence type="inferred from homology"/>
<evidence type="ECO:0000259" key="4">
    <source>
        <dbReference type="PROSITE" id="PS50263"/>
    </source>
</evidence>
<sequence>MRLLIFAFAICITQMASSKESNTYSAAVVEYFPERFSKAFDLKETITKRVDAYIEILSNIEQDLDIIVYPESTLQFRSKIYTREDLIDAASIIPSVADKNAPCSESNGYNEYFVSLSCAAKKYRTYLSVDLIEKSPCVGSKCSDDKWNVYNTNVVFDRDGIVVASYRKYNLFGEHVNVPDEPMHTTFVTDFGVKFGIFICFDIMFNEPAMKLVEQGVKHFIFPLMWFSELPFLTAVQTQHMWSFENDVVLLASGANNPRSGSSGSGIYQGRQGPLKMYINGKEGTKVLVANVEKVWDSSLSVENPNADVNEDVDNLKLFYDDLTKYNSFNLDVDQQDYVIKVNDDFQCNFHVVATNTGKLSDKQSYVYKLVGYSGWRSFQGQKDGFVQVCAMVTCLDNSLSTCGHRIPSNQDTYPILFEDIKVEMKLKENKNSKQYPNAVLGDLKPLYNENFDWKKSEGSRVISLKKPRRFFMTFGIYGRVFEPKTMKINSEL</sequence>
<keyword evidence="5" id="KW-1185">Reference proteome</keyword>
<name>A0ABM1MUG2_NICVS</name>
<dbReference type="Pfam" id="PF00795">
    <property type="entry name" value="CN_hydrolase"/>
    <property type="match status" value="1"/>
</dbReference>
<dbReference type="InterPro" id="IPR003010">
    <property type="entry name" value="C-N_Hydrolase"/>
</dbReference>
<dbReference type="Pfam" id="PF19018">
    <property type="entry name" value="Vanin_C"/>
    <property type="match status" value="1"/>
</dbReference>
<evidence type="ECO:0000256" key="3">
    <source>
        <dbReference type="SAM" id="SignalP"/>
    </source>
</evidence>
<dbReference type="RefSeq" id="XP_017778212.1">
    <property type="nucleotide sequence ID" value="XM_017922723.1"/>
</dbReference>
<keyword evidence="2" id="KW-0378">Hydrolase</keyword>
<feature type="domain" description="CN hydrolase" evidence="4">
    <location>
        <begin position="24"/>
        <end position="294"/>
    </location>
</feature>
<evidence type="ECO:0000256" key="1">
    <source>
        <dbReference type="ARBA" id="ARBA00008225"/>
    </source>
</evidence>
<dbReference type="PANTHER" id="PTHR10609">
    <property type="entry name" value="BIOTINIDASE-RELATED"/>
    <property type="match status" value="1"/>
</dbReference>
<dbReference type="Proteomes" id="UP000695000">
    <property type="component" value="Unplaced"/>
</dbReference>
<feature type="chain" id="PRO_5045589970" evidence="3">
    <location>
        <begin position="19"/>
        <end position="493"/>
    </location>
</feature>
<feature type="signal peptide" evidence="3">
    <location>
        <begin position="1"/>
        <end position="18"/>
    </location>
</feature>
<dbReference type="GeneID" id="108563908"/>
<dbReference type="PROSITE" id="PS50263">
    <property type="entry name" value="CN_HYDROLASE"/>
    <property type="match status" value="1"/>
</dbReference>
<dbReference type="InterPro" id="IPR040154">
    <property type="entry name" value="Biotinidase/VNN"/>
</dbReference>
<protein>
    <submittedName>
        <fullName evidence="6">Vanin-like protein 1</fullName>
    </submittedName>
</protein>
<keyword evidence="3" id="KW-0732">Signal</keyword>
<dbReference type="InterPro" id="IPR036526">
    <property type="entry name" value="C-N_Hydrolase_sf"/>
</dbReference>
<dbReference type="InterPro" id="IPR043957">
    <property type="entry name" value="Vanin_C"/>
</dbReference>
<comment type="similarity">
    <text evidence="1">Belongs to the carbon-nitrogen hydrolase superfamily. BTD/VNN family.</text>
</comment>
<dbReference type="SUPFAM" id="SSF56317">
    <property type="entry name" value="Carbon-nitrogen hydrolase"/>
    <property type="match status" value="1"/>
</dbReference>
<dbReference type="PANTHER" id="PTHR10609:SF14">
    <property type="entry name" value="BIOTINIDASE"/>
    <property type="match status" value="1"/>
</dbReference>
<reference evidence="6" key="1">
    <citation type="submission" date="2025-08" db="UniProtKB">
        <authorList>
            <consortium name="RefSeq"/>
        </authorList>
    </citation>
    <scope>IDENTIFICATION</scope>
    <source>
        <tissue evidence="6">Whole Larva</tissue>
    </source>
</reference>
<dbReference type="Gene3D" id="3.60.110.10">
    <property type="entry name" value="Carbon-nitrogen hydrolase"/>
    <property type="match status" value="1"/>
</dbReference>
<accession>A0ABM1MUG2</accession>